<feature type="domain" description="HAMP" evidence="8">
    <location>
        <begin position="227"/>
        <end position="279"/>
    </location>
</feature>
<evidence type="ECO:0000313" key="10">
    <source>
        <dbReference type="Proteomes" id="UP000199012"/>
    </source>
</evidence>
<comment type="similarity">
    <text evidence="4">Belongs to the methyl-accepting chemotaxis (MCP) protein family.</text>
</comment>
<reference evidence="9 10" key="1">
    <citation type="submission" date="2016-10" db="EMBL/GenBank/DDBJ databases">
        <authorList>
            <person name="de Groot N.N."/>
        </authorList>
    </citation>
    <scope>NUCLEOTIDE SEQUENCE [LARGE SCALE GENOMIC DNA]</scope>
    <source>
        <strain evidence="9 10">CGMCC 4.6945</strain>
    </source>
</reference>
<evidence type="ECO:0000256" key="1">
    <source>
        <dbReference type="ARBA" id="ARBA00022692"/>
    </source>
</evidence>
<dbReference type="STRING" id="988821.SAMN05421867_10212"/>
<evidence type="ECO:0000313" key="9">
    <source>
        <dbReference type="EMBL" id="SFA80771.1"/>
    </source>
</evidence>
<dbReference type="SUPFAM" id="SSF58104">
    <property type="entry name" value="Methyl-accepting chemotaxis protein (MCP) signaling domain"/>
    <property type="match status" value="1"/>
</dbReference>
<dbReference type="GO" id="GO:0004888">
    <property type="term" value="F:transmembrane signaling receptor activity"/>
    <property type="evidence" value="ECO:0007669"/>
    <property type="project" value="InterPro"/>
</dbReference>
<evidence type="ECO:0000256" key="4">
    <source>
        <dbReference type="ARBA" id="ARBA00029447"/>
    </source>
</evidence>
<dbReference type="PROSITE" id="PS50885">
    <property type="entry name" value="HAMP"/>
    <property type="match status" value="1"/>
</dbReference>
<dbReference type="PRINTS" id="PR00260">
    <property type="entry name" value="CHEMTRNSDUCR"/>
</dbReference>
<dbReference type="Gene3D" id="1.10.287.950">
    <property type="entry name" value="Methyl-accepting chemotaxis protein"/>
    <property type="match status" value="1"/>
</dbReference>
<protein>
    <submittedName>
        <fullName evidence="9">Methyl-accepting chemotaxis protein</fullName>
    </submittedName>
</protein>
<evidence type="ECO:0000256" key="2">
    <source>
        <dbReference type="ARBA" id="ARBA00022989"/>
    </source>
</evidence>
<dbReference type="InterPro" id="IPR004090">
    <property type="entry name" value="Chemotax_Me-accpt_rcpt"/>
</dbReference>
<dbReference type="PROSITE" id="PS50111">
    <property type="entry name" value="CHEMOTAXIS_TRANSDUC_2"/>
    <property type="match status" value="1"/>
</dbReference>
<dbReference type="SMART" id="SM00304">
    <property type="entry name" value="HAMP"/>
    <property type="match status" value="1"/>
</dbReference>
<feature type="transmembrane region" description="Helical" evidence="6">
    <location>
        <begin position="206"/>
        <end position="226"/>
    </location>
</feature>
<proteinExistence type="inferred from homology"/>
<feature type="domain" description="Methyl-accepting transducer" evidence="7">
    <location>
        <begin position="298"/>
        <end position="527"/>
    </location>
</feature>
<dbReference type="GO" id="GO:0006935">
    <property type="term" value="P:chemotaxis"/>
    <property type="evidence" value="ECO:0007669"/>
    <property type="project" value="InterPro"/>
</dbReference>
<keyword evidence="6" id="KW-0472">Membrane</keyword>
<dbReference type="RefSeq" id="WP_090030576.1">
    <property type="nucleotide sequence ID" value="NZ_BONM01000001.1"/>
</dbReference>
<dbReference type="Pfam" id="PF00672">
    <property type="entry name" value="HAMP"/>
    <property type="match status" value="1"/>
</dbReference>
<dbReference type="PANTHER" id="PTHR32089">
    <property type="entry name" value="METHYL-ACCEPTING CHEMOTAXIS PROTEIN MCPB"/>
    <property type="match status" value="1"/>
</dbReference>
<evidence type="ECO:0000256" key="5">
    <source>
        <dbReference type="PROSITE-ProRule" id="PRU00284"/>
    </source>
</evidence>
<evidence type="ECO:0000259" key="7">
    <source>
        <dbReference type="PROSITE" id="PS50111"/>
    </source>
</evidence>
<keyword evidence="10" id="KW-1185">Reference proteome</keyword>
<dbReference type="GO" id="GO:0016020">
    <property type="term" value="C:membrane"/>
    <property type="evidence" value="ECO:0007669"/>
    <property type="project" value="InterPro"/>
</dbReference>
<dbReference type="Pfam" id="PF00015">
    <property type="entry name" value="MCPsignal"/>
    <property type="match status" value="1"/>
</dbReference>
<name>A0A1I0VWM4_9CELL</name>
<evidence type="ECO:0000256" key="3">
    <source>
        <dbReference type="ARBA" id="ARBA00023224"/>
    </source>
</evidence>
<dbReference type="CDD" id="cd06225">
    <property type="entry name" value="HAMP"/>
    <property type="match status" value="1"/>
</dbReference>
<dbReference type="OrthoDB" id="8667074at2"/>
<sequence length="542" mass="55798">MSRTTTVTSGTPRRRPFADLSVRSKLLGLVGVFCAAGLGLGTAAYAALGTVSGQTQDLAQVQTDVLRPTQTIHQNQLKSRMIVAQLAAVASPDEVEHWQAELVENDAELDAAIADVQTFVDTTAPLPHWEEFLEAFALWREARDAELVPAALSGDAATYEQVLADVTEPLKSAYVDELDALAAGGDAWAAGTAADAQTTARSVQTLIVVGITGTIALTLALGLAVARSVRRSVSGVETALHAIAEGDLTVAAEVHAADELGRMAATLNDVRARLRDTLQGVSVAAGSVADATGGLDEAARRVATSSADTSVRTEELSAAAEEVSRNVAVVAAGAEQMGSSIREIAQNAAAAAKVATQATEVAATTNDQVARLGVSSQEIGEVVRTITQIAEQTNLLALNATIEAARAGEAGKGFAVVAGEVKELAGQTAKATEDIARRVDAIQSDTQGAVSAIGQIAQIIASINDYQMTIASAVEEQTATTSEMSRGVAEAAQRSSEIASTISVVAGAAGTSSQVAEQVGGSVQGLSRMSAELHARTEEFRF</sequence>
<dbReference type="AlphaFoldDB" id="A0A1I0VWM4"/>
<dbReference type="InterPro" id="IPR024478">
    <property type="entry name" value="HlyB_4HB_MCP"/>
</dbReference>
<evidence type="ECO:0000256" key="6">
    <source>
        <dbReference type="SAM" id="Phobius"/>
    </source>
</evidence>
<dbReference type="InterPro" id="IPR003660">
    <property type="entry name" value="HAMP_dom"/>
</dbReference>
<keyword evidence="3 5" id="KW-0807">Transducer</keyword>
<dbReference type="PANTHER" id="PTHR32089:SF112">
    <property type="entry name" value="LYSOZYME-LIKE PROTEIN-RELATED"/>
    <property type="match status" value="1"/>
</dbReference>
<dbReference type="EMBL" id="FOKA01000002">
    <property type="protein sequence ID" value="SFA80771.1"/>
    <property type="molecule type" value="Genomic_DNA"/>
</dbReference>
<organism evidence="9 10">
    <name type="scientific">Cellulomonas marina</name>
    <dbReference type="NCBI Taxonomy" id="988821"/>
    <lineage>
        <taxon>Bacteria</taxon>
        <taxon>Bacillati</taxon>
        <taxon>Actinomycetota</taxon>
        <taxon>Actinomycetes</taxon>
        <taxon>Micrococcales</taxon>
        <taxon>Cellulomonadaceae</taxon>
        <taxon>Cellulomonas</taxon>
    </lineage>
</organism>
<keyword evidence="1 6" id="KW-0812">Transmembrane</keyword>
<dbReference type="Pfam" id="PF12729">
    <property type="entry name" value="4HB_MCP_1"/>
    <property type="match status" value="1"/>
</dbReference>
<accession>A0A1I0VWM4</accession>
<gene>
    <name evidence="9" type="ORF">SAMN05421867_10212</name>
</gene>
<dbReference type="Proteomes" id="UP000199012">
    <property type="component" value="Unassembled WGS sequence"/>
</dbReference>
<evidence type="ECO:0000259" key="8">
    <source>
        <dbReference type="PROSITE" id="PS50885"/>
    </source>
</evidence>
<keyword evidence="2 6" id="KW-1133">Transmembrane helix</keyword>
<dbReference type="InterPro" id="IPR004089">
    <property type="entry name" value="MCPsignal_dom"/>
</dbReference>
<dbReference type="SMART" id="SM00283">
    <property type="entry name" value="MA"/>
    <property type="match status" value="1"/>
</dbReference>
<dbReference type="GO" id="GO:0007165">
    <property type="term" value="P:signal transduction"/>
    <property type="evidence" value="ECO:0007669"/>
    <property type="project" value="UniProtKB-KW"/>
</dbReference>